<protein>
    <recommendedName>
        <fullName evidence="2">BTB domain-containing protein</fullName>
    </recommendedName>
</protein>
<organism evidence="3 4">
    <name type="scientific">Knufia obscura</name>
    <dbReference type="NCBI Taxonomy" id="1635080"/>
    <lineage>
        <taxon>Eukaryota</taxon>
        <taxon>Fungi</taxon>
        <taxon>Dikarya</taxon>
        <taxon>Ascomycota</taxon>
        <taxon>Pezizomycotina</taxon>
        <taxon>Eurotiomycetes</taxon>
        <taxon>Chaetothyriomycetidae</taxon>
        <taxon>Chaetothyriales</taxon>
        <taxon>Trichomeriaceae</taxon>
        <taxon>Knufia</taxon>
    </lineage>
</organism>
<dbReference type="RefSeq" id="XP_064728294.1">
    <property type="nucleotide sequence ID" value="XM_064876030.1"/>
</dbReference>
<dbReference type="Gene3D" id="3.30.710.10">
    <property type="entry name" value="Potassium Channel Kv1.1, Chain A"/>
    <property type="match status" value="1"/>
</dbReference>
<evidence type="ECO:0000313" key="4">
    <source>
        <dbReference type="Proteomes" id="UP001334248"/>
    </source>
</evidence>
<dbReference type="EMBL" id="JAVHJV010000009">
    <property type="protein sequence ID" value="KAK5940204.1"/>
    <property type="molecule type" value="Genomic_DNA"/>
</dbReference>
<feature type="domain" description="BTB" evidence="2">
    <location>
        <begin position="35"/>
        <end position="109"/>
    </location>
</feature>
<dbReference type="GeneID" id="90001073"/>
<keyword evidence="4" id="KW-1185">Reference proteome</keyword>
<evidence type="ECO:0000259" key="2">
    <source>
        <dbReference type="PROSITE" id="PS50097"/>
    </source>
</evidence>
<evidence type="ECO:0000256" key="1">
    <source>
        <dbReference type="SAM" id="MobiDB-lite"/>
    </source>
</evidence>
<dbReference type="InterPro" id="IPR000210">
    <property type="entry name" value="BTB/POZ_dom"/>
</dbReference>
<gene>
    <name evidence="3" type="ORF">PMZ80_007624</name>
</gene>
<proteinExistence type="predicted"/>
<sequence length="339" mass="37822">MPSIKREASPTTAMKPVNKRPRPTMVGVIEMDPHGDLVVAPGDGSTRVKVNSALLCAVSPVFKTILGPLFKEGQSVHDTPNPLELPDDDPKAITNMFYLMHFDTDEIASNYGDWVQKLLVDFFELQFMRSDQSPTKAYPKPDALIMAYLIGNRQRFDGVSEDVVRMSLRSLEERCHPDLLQLFPGSVIMELKAFRRKVRKEYAGLAHSFPHHLAAIAPSSTWCAKAQQAVGAYTKVFFEAGTTMQDSERDTDLVDMHEMLERFLLKGISSEADMYTRKLGSTTCGSSGCKSGGPRLETALLSTMKEIKIGRKGECKMCFECFRLGKFKLTGICKRHDNA</sequence>
<dbReference type="PROSITE" id="PS50097">
    <property type="entry name" value="BTB"/>
    <property type="match status" value="1"/>
</dbReference>
<dbReference type="Proteomes" id="UP001334248">
    <property type="component" value="Unassembled WGS sequence"/>
</dbReference>
<comment type="caution">
    <text evidence="3">The sequence shown here is derived from an EMBL/GenBank/DDBJ whole genome shotgun (WGS) entry which is preliminary data.</text>
</comment>
<dbReference type="CDD" id="cd18186">
    <property type="entry name" value="BTB_POZ_ZBTB_KLHL-like"/>
    <property type="match status" value="1"/>
</dbReference>
<reference evidence="3 4" key="1">
    <citation type="journal article" date="2023" name="Res Sq">
        <title>Genomic and morphological characterization of Knufia obscura isolated from the Mars 2020 spacecraft assembly facility.</title>
        <authorList>
            <person name="Chander A.M."/>
            <person name="Teixeira M.M."/>
            <person name="Singh N.K."/>
            <person name="Williams M.P."/>
            <person name="Parker C.W."/>
            <person name="Leo P."/>
            <person name="Stajich J.E."/>
            <person name="Torok T."/>
            <person name="Tighe S."/>
            <person name="Mason C.E."/>
            <person name="Venkateswaran K."/>
        </authorList>
    </citation>
    <scope>NUCLEOTIDE SEQUENCE [LARGE SCALE GENOMIC DNA]</scope>
    <source>
        <strain evidence="3 4">CCFEE 5817</strain>
    </source>
</reference>
<evidence type="ECO:0000313" key="3">
    <source>
        <dbReference type="EMBL" id="KAK5940204.1"/>
    </source>
</evidence>
<name>A0ABR0RJ10_9EURO</name>
<dbReference type="InterPro" id="IPR011333">
    <property type="entry name" value="SKP1/BTB/POZ_sf"/>
</dbReference>
<feature type="region of interest" description="Disordered" evidence="1">
    <location>
        <begin position="1"/>
        <end position="23"/>
    </location>
</feature>
<accession>A0ABR0RJ10</accession>